<organism evidence="2 3">
    <name type="scientific">Polyporus arcularius HHB13444</name>
    <dbReference type="NCBI Taxonomy" id="1314778"/>
    <lineage>
        <taxon>Eukaryota</taxon>
        <taxon>Fungi</taxon>
        <taxon>Dikarya</taxon>
        <taxon>Basidiomycota</taxon>
        <taxon>Agaricomycotina</taxon>
        <taxon>Agaricomycetes</taxon>
        <taxon>Polyporales</taxon>
        <taxon>Polyporaceae</taxon>
        <taxon>Polyporus</taxon>
    </lineage>
</organism>
<dbReference type="InterPro" id="IPR003163">
    <property type="entry name" value="Tscrpt_reg_HTH_APSES-type"/>
</dbReference>
<dbReference type="STRING" id="1314778.A0A5C3P5Q0"/>
<dbReference type="GO" id="GO:0070197">
    <property type="term" value="P:meiotic attachment of telomere to nuclear envelope"/>
    <property type="evidence" value="ECO:0007669"/>
    <property type="project" value="InterPro"/>
</dbReference>
<name>A0A5C3P5Q0_9APHY</name>
<dbReference type="GO" id="GO:0044820">
    <property type="term" value="P:mitotic telomere tethering at nuclear periphery"/>
    <property type="evidence" value="ECO:0007669"/>
    <property type="project" value="TreeGrafter"/>
</dbReference>
<dbReference type="Proteomes" id="UP000308197">
    <property type="component" value="Unassembled WGS sequence"/>
</dbReference>
<dbReference type="SUPFAM" id="SSF54616">
    <property type="entry name" value="DNA-binding domain of Mlu1-box binding protein MBP1"/>
    <property type="match status" value="1"/>
</dbReference>
<dbReference type="Gene3D" id="3.10.260.10">
    <property type="entry name" value="Transcription regulator HTH, APSES-type DNA-binding domain"/>
    <property type="match status" value="1"/>
</dbReference>
<protein>
    <recommendedName>
        <fullName evidence="1">HTH APSES-type domain-containing protein</fullName>
    </recommendedName>
</protein>
<evidence type="ECO:0000259" key="1">
    <source>
        <dbReference type="PROSITE" id="PS51299"/>
    </source>
</evidence>
<reference evidence="2 3" key="1">
    <citation type="journal article" date="2019" name="Nat. Ecol. Evol.">
        <title>Megaphylogeny resolves global patterns of mushroom evolution.</title>
        <authorList>
            <person name="Varga T."/>
            <person name="Krizsan K."/>
            <person name="Foldi C."/>
            <person name="Dima B."/>
            <person name="Sanchez-Garcia M."/>
            <person name="Sanchez-Ramirez S."/>
            <person name="Szollosi G.J."/>
            <person name="Szarkandi J.G."/>
            <person name="Papp V."/>
            <person name="Albert L."/>
            <person name="Andreopoulos W."/>
            <person name="Angelini C."/>
            <person name="Antonin V."/>
            <person name="Barry K.W."/>
            <person name="Bougher N.L."/>
            <person name="Buchanan P."/>
            <person name="Buyck B."/>
            <person name="Bense V."/>
            <person name="Catcheside P."/>
            <person name="Chovatia M."/>
            <person name="Cooper J."/>
            <person name="Damon W."/>
            <person name="Desjardin D."/>
            <person name="Finy P."/>
            <person name="Geml J."/>
            <person name="Haridas S."/>
            <person name="Hughes K."/>
            <person name="Justo A."/>
            <person name="Karasinski D."/>
            <person name="Kautmanova I."/>
            <person name="Kiss B."/>
            <person name="Kocsube S."/>
            <person name="Kotiranta H."/>
            <person name="LaButti K.M."/>
            <person name="Lechner B.E."/>
            <person name="Liimatainen K."/>
            <person name="Lipzen A."/>
            <person name="Lukacs Z."/>
            <person name="Mihaltcheva S."/>
            <person name="Morgado L.N."/>
            <person name="Niskanen T."/>
            <person name="Noordeloos M.E."/>
            <person name="Ohm R.A."/>
            <person name="Ortiz-Santana B."/>
            <person name="Ovrebo C."/>
            <person name="Racz N."/>
            <person name="Riley R."/>
            <person name="Savchenko A."/>
            <person name="Shiryaev A."/>
            <person name="Soop K."/>
            <person name="Spirin V."/>
            <person name="Szebenyi C."/>
            <person name="Tomsovsky M."/>
            <person name="Tulloss R.E."/>
            <person name="Uehling J."/>
            <person name="Grigoriev I.V."/>
            <person name="Vagvolgyi C."/>
            <person name="Papp T."/>
            <person name="Martin F.M."/>
            <person name="Miettinen O."/>
            <person name="Hibbett D.S."/>
            <person name="Nagy L.G."/>
        </authorList>
    </citation>
    <scope>NUCLEOTIDE SEQUENCE [LARGE SCALE GENOMIC DNA]</scope>
    <source>
        <strain evidence="2 3">HHB13444</strain>
    </source>
</reference>
<sequence>MPAAEHLRVAVPKPEIPRPTLPTEVNPHITSTMDGTSDPPSVQFQVLFRDGIAVTLARVKVRTPGGPVYILRRMDTGAISVTTMFRAAFPTASEEAAEAENNWIKLSFAAADQSGRPHLPGHWVTPDVALYLAEGYHLSGIVCSLASAVLDPNLPEFKEPEVTPHALAGCH</sequence>
<feature type="domain" description="HTH APSES-type" evidence="1">
    <location>
        <begin position="43"/>
        <end position="161"/>
    </location>
</feature>
<evidence type="ECO:0000313" key="2">
    <source>
        <dbReference type="EMBL" id="TFK84552.1"/>
    </source>
</evidence>
<keyword evidence="3" id="KW-1185">Reference proteome</keyword>
<dbReference type="InParanoid" id="A0A5C3P5Q0"/>
<dbReference type="PANTHER" id="PTHR38044:SF1">
    <property type="entry name" value="BOUQUET FORMATION PROTEIN 4"/>
    <property type="match status" value="1"/>
</dbReference>
<dbReference type="PANTHER" id="PTHR38044">
    <property type="entry name" value="BOUQUET FORMATION PROTEIN 4"/>
    <property type="match status" value="1"/>
</dbReference>
<dbReference type="PROSITE" id="PS51299">
    <property type="entry name" value="HTH_APSES"/>
    <property type="match status" value="1"/>
</dbReference>
<dbReference type="GO" id="GO:1990862">
    <property type="term" value="C:nuclear membrane complex Bqt3-Bqt4"/>
    <property type="evidence" value="ECO:0007669"/>
    <property type="project" value="InterPro"/>
</dbReference>
<accession>A0A5C3P5Q0</accession>
<dbReference type="GO" id="GO:0003677">
    <property type="term" value="F:DNA binding"/>
    <property type="evidence" value="ECO:0007669"/>
    <property type="project" value="InterPro"/>
</dbReference>
<dbReference type="AlphaFoldDB" id="A0A5C3P5Q0"/>
<dbReference type="InterPro" id="IPR037548">
    <property type="entry name" value="Bqt4"/>
</dbReference>
<gene>
    <name evidence="2" type="ORF">K466DRAFT_601909</name>
</gene>
<evidence type="ECO:0000313" key="3">
    <source>
        <dbReference type="Proteomes" id="UP000308197"/>
    </source>
</evidence>
<dbReference type="InterPro" id="IPR036887">
    <property type="entry name" value="HTH_APSES_sf"/>
</dbReference>
<dbReference type="EMBL" id="ML211309">
    <property type="protein sequence ID" value="TFK84552.1"/>
    <property type="molecule type" value="Genomic_DNA"/>
</dbReference>
<proteinExistence type="predicted"/>